<dbReference type="EMBL" id="CP034204">
    <property type="protein sequence ID" value="QBZ54208.1"/>
    <property type="molecule type" value="Genomic_DNA"/>
</dbReference>
<dbReference type="Proteomes" id="UP000294847">
    <property type="component" value="Chromosome 1"/>
</dbReference>
<gene>
    <name evidence="2" type="ORF">PoMZ_09904</name>
</gene>
<name>A0A4P7MVY3_PYROR</name>
<evidence type="ECO:0000313" key="2">
    <source>
        <dbReference type="EMBL" id="QBZ54208.1"/>
    </source>
</evidence>
<reference evidence="2 3" key="1">
    <citation type="journal article" date="2019" name="Mol. Biol. Evol.">
        <title>Blast fungal genomes show frequent chromosomal changes, gene gains and losses, and effector gene turnover.</title>
        <authorList>
            <person name="Gomez Luciano L.B."/>
            <person name="Jason Tsai I."/>
            <person name="Chuma I."/>
            <person name="Tosa Y."/>
            <person name="Chen Y.H."/>
            <person name="Li J.Y."/>
            <person name="Li M.Y."/>
            <person name="Jade Lu M.Y."/>
            <person name="Nakayashiki H."/>
            <person name="Li W.H."/>
        </authorList>
    </citation>
    <scope>NUCLEOTIDE SEQUENCE [LARGE SCALE GENOMIC DNA]</scope>
    <source>
        <strain evidence="2">MZ5-1-6</strain>
    </source>
</reference>
<sequence length="857" mass="97718">MPLSVLRHYLRRSTPSFVAVLSLYRPAHFSQQLLLTTSSNGAAAQTANFTQCHYFNGRPALALKPEHSVTADLDDLDGGDKASSSFHDYSPEDEVQIRAPSAQSSDSATISGYGKWESLSKNHQRLREESTPPLPETDRGRLIDSPEGEVDLALWACLLNFCQRTGFLDGAAYLLSELFRRRKLYQTDHPLAGNFWQTVVDLSIHDDTLLEQLLGHALWMQDKRDTRWPQLYGSIMNSLLTSHQINRAFRWHLLLSSFSAPTETELIEVLKTAVLDEDQDVKNLLQSIYITSTHRGLYDILVPFFWEQGLCGLALRWRNTFIRHNDRPRSRASRPFIRYFAAYFPQKHLVKQEVRAAGLDTEFPEHEGPAEDVGDDVNALLTFLGGRPLGSDETYNDTLGARWFASSWISLETAIQFVHALGVSRIGPLSLQSIALREKSTADLVHRLKQLDSCGIRIGASRYARAIRYMATSGDWNTLQDLLGSDIHPDVFDDDVAQEKIRKECQLASDWKTYRMLTAVRVAETLDGVTIGYNNYLSSADLLSKRLATKILSLMQASDIPIYASTSARMSQYMLDHMPPRNNHLDPNSDYFLELSRLMLATPYPPPASVWQSLLDSLSYMLDIDRLEEVSLEIVHHYWDPKRNHQPSMRIPTADVPETFHALQPDKPFQTLPRDLPLTNSSHPIAKIFNHRFQRHIVRRAFKSALVRRSKPTRLSSRSSATDYGIARGVKFLADLKNAGVNVPDLTVQKAVIFCLVDLFSFDWVPRQHLRMKPNLANQYTLDEARDLFNEAWGSSLLPAGEELQQIIDVEGMARHQRRETRIMKMEERNGMSQIERRREIFVSIARIVSWLEKMTR</sequence>
<organism evidence="2 3">
    <name type="scientific">Pyricularia oryzae</name>
    <name type="common">Rice blast fungus</name>
    <name type="synonym">Magnaporthe oryzae</name>
    <dbReference type="NCBI Taxonomy" id="318829"/>
    <lineage>
        <taxon>Eukaryota</taxon>
        <taxon>Fungi</taxon>
        <taxon>Dikarya</taxon>
        <taxon>Ascomycota</taxon>
        <taxon>Pezizomycotina</taxon>
        <taxon>Sordariomycetes</taxon>
        <taxon>Sordariomycetidae</taxon>
        <taxon>Magnaporthales</taxon>
        <taxon>Pyriculariaceae</taxon>
        <taxon>Pyricularia</taxon>
    </lineage>
</organism>
<dbReference type="AlphaFoldDB" id="A0A4P7MVY3"/>
<proteinExistence type="predicted"/>
<evidence type="ECO:0000256" key="1">
    <source>
        <dbReference type="SAM" id="MobiDB-lite"/>
    </source>
</evidence>
<feature type="region of interest" description="Disordered" evidence="1">
    <location>
        <begin position="81"/>
        <end position="141"/>
    </location>
</feature>
<protein>
    <submittedName>
        <fullName evidence="2">Uncharacterized protein</fullName>
    </submittedName>
</protein>
<accession>A0A4P7MVY3</accession>
<evidence type="ECO:0000313" key="3">
    <source>
        <dbReference type="Proteomes" id="UP000294847"/>
    </source>
</evidence>
<feature type="compositionally biased region" description="Polar residues" evidence="1">
    <location>
        <begin position="101"/>
        <end position="110"/>
    </location>
</feature>
<feature type="compositionally biased region" description="Basic and acidic residues" evidence="1">
    <location>
        <begin position="125"/>
        <end position="141"/>
    </location>
</feature>